<feature type="compositionally biased region" description="Low complexity" evidence="1">
    <location>
        <begin position="153"/>
        <end position="164"/>
    </location>
</feature>
<feature type="compositionally biased region" description="Basic residues" evidence="1">
    <location>
        <begin position="231"/>
        <end position="241"/>
    </location>
</feature>
<feature type="compositionally biased region" description="Basic residues" evidence="1">
    <location>
        <begin position="120"/>
        <end position="130"/>
    </location>
</feature>
<feature type="non-terminal residue" evidence="2">
    <location>
        <position position="1"/>
    </location>
</feature>
<name>A0A6J4HLN0_9PROT</name>
<organism evidence="2">
    <name type="scientific">uncultured Acetobacteraceae bacterium</name>
    <dbReference type="NCBI Taxonomy" id="169975"/>
    <lineage>
        <taxon>Bacteria</taxon>
        <taxon>Pseudomonadati</taxon>
        <taxon>Pseudomonadota</taxon>
        <taxon>Alphaproteobacteria</taxon>
        <taxon>Acetobacterales</taxon>
        <taxon>Acetobacteraceae</taxon>
        <taxon>environmental samples</taxon>
    </lineage>
</organism>
<accession>A0A6J4HLN0</accession>
<feature type="non-terminal residue" evidence="2">
    <location>
        <position position="365"/>
    </location>
</feature>
<proteinExistence type="predicted"/>
<gene>
    <name evidence="2" type="ORF">AVDCRST_MAG04-802</name>
</gene>
<feature type="region of interest" description="Disordered" evidence="1">
    <location>
        <begin position="45"/>
        <end position="306"/>
    </location>
</feature>
<sequence length="365" mass="39896">GERPHRPLAQRVSRLHRGGPRVARTQPRHRGRRVRLIGRAFRLRQVHRPQDHRGAGNADLRPHPLRRAGHHWAGAARPQHRHGVPELRPLPAHDGAAEPGVRPPQAPRPQAGARPEGGRDRRHVADRRHVRTEAAAALRRAAAARRARPGADPRPGGLPAGRAAVEPGREAARPHAGGTGGAAPEGADHHGLRHPRPTGGADALRPHRRDEPRRDAAGGPAGGDLFSPRQPLRRRVHRHPLHEHDRGRSQHRGRQAGLQRPRRRRRAARGAAPHAERRPGDARRPAGGHRPGRAGRARRHPGAGDRLRTRRAGALPFRFHGRWLRHRPHAGLDRAAPGGGGLARIAARPPAPLPGHRRGRRGAAL</sequence>
<dbReference type="AlphaFoldDB" id="A0A6J4HLN0"/>
<feature type="region of interest" description="Disordered" evidence="1">
    <location>
        <begin position="1"/>
        <end position="29"/>
    </location>
</feature>
<feature type="compositionally biased region" description="Basic residues" evidence="1">
    <location>
        <begin position="286"/>
        <end position="301"/>
    </location>
</feature>
<reference evidence="2" key="1">
    <citation type="submission" date="2020-02" db="EMBL/GenBank/DDBJ databases">
        <authorList>
            <person name="Meier V. D."/>
        </authorList>
    </citation>
    <scope>NUCLEOTIDE SEQUENCE</scope>
    <source>
        <strain evidence="2">AVDCRST_MAG04</strain>
    </source>
</reference>
<protein>
    <submittedName>
        <fullName evidence="2">Glycerol-3-phosphate ABC transporter, ATP-binding protein UgpC</fullName>
    </submittedName>
</protein>
<feature type="compositionally biased region" description="Basic and acidic residues" evidence="1">
    <location>
        <begin position="204"/>
        <end position="216"/>
    </location>
</feature>
<keyword evidence="2" id="KW-0547">Nucleotide-binding</keyword>
<feature type="compositionally biased region" description="Basic residues" evidence="1">
    <location>
        <begin position="249"/>
        <end position="268"/>
    </location>
</feature>
<feature type="compositionally biased region" description="Basic and acidic residues" evidence="1">
    <location>
        <begin position="274"/>
        <end position="284"/>
    </location>
</feature>
<evidence type="ECO:0000313" key="2">
    <source>
        <dbReference type="EMBL" id="CAA9224732.1"/>
    </source>
</evidence>
<dbReference type="EMBL" id="CADCTL010000062">
    <property type="protein sequence ID" value="CAA9224732.1"/>
    <property type="molecule type" value="Genomic_DNA"/>
</dbReference>
<feature type="region of interest" description="Disordered" evidence="1">
    <location>
        <begin position="336"/>
        <end position="365"/>
    </location>
</feature>
<feature type="compositionally biased region" description="Basic residues" evidence="1">
    <location>
        <begin position="355"/>
        <end position="365"/>
    </location>
</feature>
<keyword evidence="2" id="KW-0067">ATP-binding</keyword>
<dbReference type="GO" id="GO:0005524">
    <property type="term" value="F:ATP binding"/>
    <property type="evidence" value="ECO:0007669"/>
    <property type="project" value="UniProtKB-KW"/>
</dbReference>
<evidence type="ECO:0000256" key="1">
    <source>
        <dbReference type="SAM" id="MobiDB-lite"/>
    </source>
</evidence>